<dbReference type="PANTHER" id="PTHR41148:SF1">
    <property type="entry name" value="LP09875P"/>
    <property type="match status" value="1"/>
</dbReference>
<sequence length="629" mass="70897">MALRLRSSKDVKKSSYYVWYLGAREAKGVDAMPGAIAYLLERERLQEPFKVTLQVSNKGLKIIQTVHLGGSTRSAVKHLVPGHAVLAAVQREDVVAATLLLPNPATNNPVHVHAYRCDSVETAELLGSQLKALASHSDNLARVTSLEGRVRSNLGSDGRSTRESESSEGSGELRHDPVQTTTIYESLAAELRAKLGRGNSGDNDVGPILLPPRDYDTVHRHRGNLTGIEFRRCLNQTIVGGSTTIDRGGTRSAASSGIGSDSAATPPPYQSHHPLGPRPSRPSRDSSSVEGIPLGRRVCGRYRAYGYTHIYLSRLHDGTNRQKSSCFDTEDVDPCYWNLYSTTTIYDDWGAPTEENEYLPEAETTTTSLTLPRLPRSPERLPSQVNRGVSPSCNRSRRAPEFRQRSPSPQYQPRMSPGEVTSPRERFQDAKEMFRAMEREAIARPVLSRQREVESHPVHRVESARQAHDDHLGRHHPVINSSTTGHEHLIRRNHSEVSERENDIPYRARPRPRTHHYAMERPPEQEVSRPRPRSCYENPSVGRDFRDQRNVVVDPREVRDFRDRAHVREIREKVRARATTYQELSEHERYPGLDRESARPPLEIVPTPGRYRHSYAEPPRLGLAALHPY</sequence>
<proteinExistence type="predicted"/>
<evidence type="ECO:0000313" key="3">
    <source>
        <dbReference type="Proteomes" id="UP000076502"/>
    </source>
</evidence>
<dbReference type="Proteomes" id="UP000076502">
    <property type="component" value="Unassembled WGS sequence"/>
</dbReference>
<dbReference type="SUPFAM" id="SSF50729">
    <property type="entry name" value="PH domain-like"/>
    <property type="match status" value="1"/>
</dbReference>
<accession>A0A154P7T6</accession>
<feature type="region of interest" description="Disordered" evidence="1">
    <location>
        <begin position="582"/>
        <end position="615"/>
    </location>
</feature>
<dbReference type="STRING" id="178035.A0A154P7T6"/>
<dbReference type="AlphaFoldDB" id="A0A154P7T6"/>
<evidence type="ECO:0008006" key="4">
    <source>
        <dbReference type="Google" id="ProtNLM"/>
    </source>
</evidence>
<name>A0A154P7T6_DUFNO</name>
<feature type="compositionally biased region" description="Basic and acidic residues" evidence="1">
    <location>
        <begin position="584"/>
        <end position="598"/>
    </location>
</feature>
<feature type="compositionally biased region" description="Low complexity" evidence="1">
    <location>
        <begin position="252"/>
        <end position="264"/>
    </location>
</feature>
<dbReference type="OrthoDB" id="9994380at2759"/>
<feature type="compositionally biased region" description="Basic and acidic residues" evidence="1">
    <location>
        <begin position="485"/>
        <end position="506"/>
    </location>
</feature>
<organism evidence="2 3">
    <name type="scientific">Dufourea novaeangliae</name>
    <name type="common">Sweat bee</name>
    <dbReference type="NCBI Taxonomy" id="178035"/>
    <lineage>
        <taxon>Eukaryota</taxon>
        <taxon>Metazoa</taxon>
        <taxon>Ecdysozoa</taxon>
        <taxon>Arthropoda</taxon>
        <taxon>Hexapoda</taxon>
        <taxon>Insecta</taxon>
        <taxon>Pterygota</taxon>
        <taxon>Neoptera</taxon>
        <taxon>Endopterygota</taxon>
        <taxon>Hymenoptera</taxon>
        <taxon>Apocrita</taxon>
        <taxon>Aculeata</taxon>
        <taxon>Apoidea</taxon>
        <taxon>Anthophila</taxon>
        <taxon>Halictidae</taxon>
        <taxon>Rophitinae</taxon>
        <taxon>Dufourea</taxon>
    </lineage>
</organism>
<evidence type="ECO:0000313" key="2">
    <source>
        <dbReference type="EMBL" id="KZC07986.1"/>
    </source>
</evidence>
<feature type="compositionally biased region" description="Polar residues" evidence="1">
    <location>
        <begin position="384"/>
        <end position="394"/>
    </location>
</feature>
<reference evidence="2 3" key="1">
    <citation type="submission" date="2015-07" db="EMBL/GenBank/DDBJ databases">
        <title>The genome of Dufourea novaeangliae.</title>
        <authorList>
            <person name="Pan H."/>
            <person name="Kapheim K."/>
        </authorList>
    </citation>
    <scope>NUCLEOTIDE SEQUENCE [LARGE SCALE GENOMIC DNA]</scope>
    <source>
        <strain evidence="2">0120121106</strain>
        <tissue evidence="2">Whole body</tissue>
    </source>
</reference>
<keyword evidence="3" id="KW-1185">Reference proteome</keyword>
<dbReference type="EMBL" id="KQ434839">
    <property type="protein sequence ID" value="KZC07986.1"/>
    <property type="molecule type" value="Genomic_DNA"/>
</dbReference>
<feature type="region of interest" description="Disordered" evidence="1">
    <location>
        <begin position="196"/>
        <end position="216"/>
    </location>
</feature>
<feature type="compositionally biased region" description="Basic and acidic residues" evidence="1">
    <location>
        <begin position="517"/>
        <end position="529"/>
    </location>
</feature>
<gene>
    <name evidence="2" type="ORF">WN55_09049</name>
</gene>
<protein>
    <recommendedName>
        <fullName evidence="4">PID domain-containing protein</fullName>
    </recommendedName>
</protein>
<feature type="region of interest" description="Disordered" evidence="1">
    <location>
        <begin position="241"/>
        <end position="292"/>
    </location>
</feature>
<feature type="region of interest" description="Disordered" evidence="1">
    <location>
        <begin position="465"/>
        <end position="542"/>
    </location>
</feature>
<feature type="compositionally biased region" description="Low complexity" evidence="1">
    <location>
        <begin position="363"/>
        <end position="374"/>
    </location>
</feature>
<feature type="region of interest" description="Disordered" evidence="1">
    <location>
        <begin position="363"/>
        <end position="424"/>
    </location>
</feature>
<feature type="compositionally biased region" description="Basic and acidic residues" evidence="1">
    <location>
        <begin position="159"/>
        <end position="177"/>
    </location>
</feature>
<evidence type="ECO:0000256" key="1">
    <source>
        <dbReference type="SAM" id="MobiDB-lite"/>
    </source>
</evidence>
<feature type="region of interest" description="Disordered" evidence="1">
    <location>
        <begin position="151"/>
        <end position="179"/>
    </location>
</feature>
<dbReference type="PANTHER" id="PTHR41148">
    <property type="entry name" value="LP09875P"/>
    <property type="match status" value="1"/>
</dbReference>